<evidence type="ECO:0000313" key="2">
    <source>
        <dbReference type="Proteomes" id="UP000284395"/>
    </source>
</evidence>
<dbReference type="EMBL" id="RAPF01000002">
    <property type="protein sequence ID" value="RKF22729.1"/>
    <property type="molecule type" value="Genomic_DNA"/>
</dbReference>
<reference evidence="1 2" key="1">
    <citation type="submission" date="2018-09" db="EMBL/GenBank/DDBJ databases">
        <title>Altererythrobacter spongiae sp. nov., isolated from a marine sponge.</title>
        <authorList>
            <person name="Zhuang L."/>
            <person name="Luo L."/>
        </authorList>
    </citation>
    <scope>NUCLEOTIDE SEQUENCE [LARGE SCALE GENOMIC DNA]</scope>
    <source>
        <strain evidence="1 2">HN-Y73</strain>
    </source>
</reference>
<name>A0A420EPX3_9SPHN</name>
<protein>
    <submittedName>
        <fullName evidence="1">Uncharacterized protein</fullName>
    </submittedName>
</protein>
<accession>A0A420EPX3</accession>
<gene>
    <name evidence="1" type="ORF">D6851_05900</name>
</gene>
<dbReference type="OrthoDB" id="7433035at2"/>
<dbReference type="Proteomes" id="UP000284395">
    <property type="component" value="Unassembled WGS sequence"/>
</dbReference>
<proteinExistence type="predicted"/>
<keyword evidence="2" id="KW-1185">Reference proteome</keyword>
<evidence type="ECO:0000313" key="1">
    <source>
        <dbReference type="EMBL" id="RKF22729.1"/>
    </source>
</evidence>
<dbReference type="AlphaFoldDB" id="A0A420EPX3"/>
<organism evidence="1 2">
    <name type="scientific">Altericroceibacterium spongiae</name>
    <dbReference type="NCBI Taxonomy" id="2320269"/>
    <lineage>
        <taxon>Bacteria</taxon>
        <taxon>Pseudomonadati</taxon>
        <taxon>Pseudomonadota</taxon>
        <taxon>Alphaproteobacteria</taxon>
        <taxon>Sphingomonadales</taxon>
        <taxon>Erythrobacteraceae</taxon>
        <taxon>Altericroceibacterium</taxon>
    </lineage>
</organism>
<dbReference type="RefSeq" id="WP_120323922.1">
    <property type="nucleotide sequence ID" value="NZ_RAPF01000002.1"/>
</dbReference>
<comment type="caution">
    <text evidence="1">The sequence shown here is derived from an EMBL/GenBank/DDBJ whole genome shotgun (WGS) entry which is preliminary data.</text>
</comment>
<sequence>MNAVDDLTVFLGQLPPEEYEQRRRIRTCRNAASYKATQTESATARSLCWLVTECAAAWIYAPAEADVLAEITRYLRRLLIVADQAEEIGAP</sequence>